<dbReference type="FunFam" id="3.40.50.300:FF:001091">
    <property type="entry name" value="Probable disease resistance protein At1g61300"/>
    <property type="match status" value="1"/>
</dbReference>
<keyword evidence="2" id="KW-0433">Leucine-rich repeat</keyword>
<evidence type="ECO:0000256" key="1">
    <source>
        <dbReference type="ARBA" id="ARBA00008894"/>
    </source>
</evidence>
<dbReference type="SUPFAM" id="SSF52058">
    <property type="entry name" value="L domain-like"/>
    <property type="match status" value="1"/>
</dbReference>
<evidence type="ECO:0000256" key="5">
    <source>
        <dbReference type="ARBA" id="ARBA00022840"/>
    </source>
</evidence>
<dbReference type="PRINTS" id="PR00364">
    <property type="entry name" value="DISEASERSIST"/>
</dbReference>
<keyword evidence="4" id="KW-0611">Plant defense</keyword>
<evidence type="ECO:0000259" key="6">
    <source>
        <dbReference type="Pfam" id="PF00931"/>
    </source>
</evidence>
<organism evidence="7 8">
    <name type="scientific">Oldenlandia corymbosa var. corymbosa</name>
    <dbReference type="NCBI Taxonomy" id="529605"/>
    <lineage>
        <taxon>Eukaryota</taxon>
        <taxon>Viridiplantae</taxon>
        <taxon>Streptophyta</taxon>
        <taxon>Embryophyta</taxon>
        <taxon>Tracheophyta</taxon>
        <taxon>Spermatophyta</taxon>
        <taxon>Magnoliopsida</taxon>
        <taxon>eudicotyledons</taxon>
        <taxon>Gunneridae</taxon>
        <taxon>Pentapetalae</taxon>
        <taxon>asterids</taxon>
        <taxon>lamiids</taxon>
        <taxon>Gentianales</taxon>
        <taxon>Rubiaceae</taxon>
        <taxon>Rubioideae</taxon>
        <taxon>Spermacoceae</taxon>
        <taxon>Hedyotis-Oldenlandia complex</taxon>
        <taxon>Oldenlandia</taxon>
    </lineage>
</organism>
<evidence type="ECO:0000256" key="4">
    <source>
        <dbReference type="ARBA" id="ARBA00022821"/>
    </source>
</evidence>
<dbReference type="Gene3D" id="3.40.50.300">
    <property type="entry name" value="P-loop containing nucleotide triphosphate hydrolases"/>
    <property type="match status" value="1"/>
</dbReference>
<accession>A0AAV1DLA9</accession>
<dbReference type="InterPro" id="IPR027417">
    <property type="entry name" value="P-loop_NTPase"/>
</dbReference>
<dbReference type="GO" id="GO:0006952">
    <property type="term" value="P:defense response"/>
    <property type="evidence" value="ECO:0007669"/>
    <property type="project" value="UniProtKB-KW"/>
</dbReference>
<dbReference type="Gene3D" id="1.10.8.430">
    <property type="entry name" value="Helical domain of apoptotic protease-activating factors"/>
    <property type="match status" value="1"/>
</dbReference>
<dbReference type="Proteomes" id="UP001161247">
    <property type="component" value="Chromosome 6"/>
</dbReference>
<proteinExistence type="inferred from homology"/>
<dbReference type="InterPro" id="IPR042197">
    <property type="entry name" value="Apaf_helical"/>
</dbReference>
<dbReference type="InterPro" id="IPR002182">
    <property type="entry name" value="NB-ARC"/>
</dbReference>
<dbReference type="GO" id="GO:0043531">
    <property type="term" value="F:ADP binding"/>
    <property type="evidence" value="ECO:0007669"/>
    <property type="project" value="InterPro"/>
</dbReference>
<evidence type="ECO:0000313" key="8">
    <source>
        <dbReference type="Proteomes" id="UP001161247"/>
    </source>
</evidence>
<keyword evidence="5" id="KW-0067">ATP-binding</keyword>
<dbReference type="EMBL" id="OX459123">
    <property type="protein sequence ID" value="CAI9108642.1"/>
    <property type="molecule type" value="Genomic_DNA"/>
</dbReference>
<dbReference type="AlphaFoldDB" id="A0AAV1DLA9"/>
<dbReference type="InterPro" id="IPR032675">
    <property type="entry name" value="LRR_dom_sf"/>
</dbReference>
<dbReference type="GO" id="GO:0005524">
    <property type="term" value="F:ATP binding"/>
    <property type="evidence" value="ECO:0007669"/>
    <property type="project" value="UniProtKB-KW"/>
</dbReference>
<dbReference type="Gene3D" id="3.80.10.10">
    <property type="entry name" value="Ribonuclease Inhibitor"/>
    <property type="match status" value="1"/>
</dbReference>
<evidence type="ECO:0000256" key="2">
    <source>
        <dbReference type="ARBA" id="ARBA00022614"/>
    </source>
</evidence>
<name>A0AAV1DLA9_OLDCO</name>
<protein>
    <submittedName>
        <fullName evidence="7">OLC1v1008300C1</fullName>
    </submittedName>
</protein>
<comment type="similarity">
    <text evidence="1">Belongs to the disease resistance NB-LRR family.</text>
</comment>
<evidence type="ECO:0000256" key="3">
    <source>
        <dbReference type="ARBA" id="ARBA00022741"/>
    </source>
</evidence>
<keyword evidence="3" id="KW-0547">Nucleotide-binding</keyword>
<sequence>MSQQWSDFVGTVDRAEEIMFRRIAGQGISETTKDKVQGAFGDLRFLSTFLGYFELKRSHENTRSRRYYQKHSNKEEDALFNDVAAAAKEIERYLQHSVIDRFNNDPDDHQTKLTAKSSDSENIDDSELDSKLLGIVSPLKKNPETNSEFSGLASHDTHKNYQKWSSWKENIVVQLGAILLDAANCYCASCLYPSKDYNVPHLARYLVDAHLEMDLPTPELLEDIILDFSRECDHHHQERFFSSFISYMIGVRDEFELVRNELLFLLTCQDMMEEELRRTLRVGIKDVLMGTGSLVEIKQTMAEARKTRYAISLARIWSLKTEIFVNSNGTLTFSKENHVEALREGCRSLQDLSHAIYVDGPKGESPGILKVIQGVPNQVESVYQSSSLPDDINIKVSIFLLNSLVHMLLIRANQLLLELLKPEFASLMLPPLKHKFASIQKGLLFLIDVVINKEDEKPILTHIEVVASGVISVLKRRGLFQIPKFSAPKIPGLCFVELHIQSTRDLLNRNLDSIAYAILQMAAISTELAFMISTFREIFEQGIEIQKHGDLLTLLVDVAYQVEHAIGSVLNENKEAWQHFLWLDHLLEETRHVKMQLADLNGNNSFSGECDFSQQPMAMPIMSQVATTVSATEEVMVGLNDHKQKIIDRLTSNEKQLSIISIVGMPGIGKTTLANNVFRDKMVTSYFPVCAWSCVSQRYRKRDLLLNLLGHIISITDDINEKDDNDLENLLHKALKGKRYLIVMDDMWSTKAWDDLRLSFPNDPYGSRILITSRLENVVSSISDPHPFRPLSEEESWDLLKLKIFQEEECPLELLEVGRQIAINCKGLPLAISAIAGLLNRTCGRNRDMWKQIANSVKACRVHDVVRDLCLLRAKDDNFLLQITADDEPYSCFTDLDPDVPLELFITSNETTYNEYRLCFCVNREHFAVSKPSGSFVRSLLFFATSDIYPRCPYDVSFIPINYRRLRVLDLESINIGASFENGIELLVDLRYLAVCGDMESIPASLSNLENLESLLVKSLKRKVVLPETLWRMRNLRHIYVTKCVIFTWRRAEDGDSSQLLSLVSLSFPCLTCGEATAEMMMRFPNIRKLRCIVLKPVGVSMGFSSFPAFSSLCKLESLNMSYHGKALNAGEVNFPSGIKKLTLSNFRLPWSQISVIGRLPNLEVLKLGCRSFEGSTWRMEEGEFLNLKYLKLDALNIVHWDASVDNLLPQLQQLIVQNCEKLEEIPSDLSTSQH</sequence>
<keyword evidence="8" id="KW-1185">Reference proteome</keyword>
<dbReference type="PANTHER" id="PTHR36766:SF44">
    <property type="entry name" value="NBS-CODING RESISTANCE GENE ANALOG"/>
    <property type="match status" value="1"/>
</dbReference>
<evidence type="ECO:0000313" key="7">
    <source>
        <dbReference type="EMBL" id="CAI9108642.1"/>
    </source>
</evidence>
<dbReference type="PANTHER" id="PTHR36766">
    <property type="entry name" value="PLANT BROAD-SPECTRUM MILDEW RESISTANCE PROTEIN RPW8"/>
    <property type="match status" value="1"/>
</dbReference>
<reference evidence="7" key="1">
    <citation type="submission" date="2023-03" db="EMBL/GenBank/DDBJ databases">
        <authorList>
            <person name="Julca I."/>
        </authorList>
    </citation>
    <scope>NUCLEOTIDE SEQUENCE</scope>
</reference>
<dbReference type="SUPFAM" id="SSF52540">
    <property type="entry name" value="P-loop containing nucleoside triphosphate hydrolases"/>
    <property type="match status" value="1"/>
</dbReference>
<gene>
    <name evidence="7" type="ORF">OLC1_LOCUS16693</name>
</gene>
<feature type="domain" description="NB-ARC" evidence="6">
    <location>
        <begin position="640"/>
        <end position="809"/>
    </location>
</feature>
<dbReference type="Pfam" id="PF00931">
    <property type="entry name" value="NB-ARC"/>
    <property type="match status" value="1"/>
</dbReference>